<accession>A0A1H7EB29</accession>
<dbReference type="GO" id="GO:0071111">
    <property type="term" value="F:cyclic-guanylate-specific phosphodiesterase activity"/>
    <property type="evidence" value="ECO:0007669"/>
    <property type="project" value="UniProtKB-EC"/>
</dbReference>
<sequence>MPVTVVWRENVASRRRNLVEVAILIAVIMLTLVAGYQFESARTQARQTAIAQDINDSIRRIVTASRVDERRLANLAGKPCSEIGAELTLRDVFVPYRRSAMMVQDGHVYCATLLGTLSIPLTAYLPRGDGAQQIAFLAGTPMMPGVPVMAIYAPIDTSRGVLYIVEGAYIADVLARARASGATGASVSDGSGGTMTSDNRFVKADVRTSSLNDIQVRVEPDTVKQRSDLILTEIFALFVGLIVCAVLIGGYNAGFTPRQRLERQVRAGLRRGEFHVEYQAIVDLQTGQWVGAEALLRWRHPRLGVIMPGTFISEIETTSVIAPLTDFVLATALAELESCAFPDGFRVNVNLAPKHIGMHCFPHDISATLKQKQTRFQVVLEITERGLLEGLAASYGNLMSLKTHGVKYAVDDFGTDNSNLALLQRFPFDYIKIDRQFTLGAASQGRQLVEGIAYLAGKLHLTVVAEGVEEAEQRDALRE</sequence>
<dbReference type="Pfam" id="PF00563">
    <property type="entry name" value="EAL"/>
    <property type="match status" value="1"/>
</dbReference>
<evidence type="ECO:0000256" key="9">
    <source>
        <dbReference type="ARBA" id="ARBA00034290"/>
    </source>
</evidence>
<comment type="catalytic activity">
    <reaction evidence="9">
        <text>3',3'-c-di-GMP + H2O = 5'-phosphoguanylyl(3'-&gt;5')guanosine + H(+)</text>
        <dbReference type="Rhea" id="RHEA:24902"/>
        <dbReference type="ChEBI" id="CHEBI:15377"/>
        <dbReference type="ChEBI" id="CHEBI:15378"/>
        <dbReference type="ChEBI" id="CHEBI:58754"/>
        <dbReference type="ChEBI" id="CHEBI:58805"/>
        <dbReference type="EC" id="3.1.4.52"/>
    </reaction>
</comment>
<dbReference type="AlphaFoldDB" id="A0A1H7EB29"/>
<keyword evidence="13" id="KW-1185">Reference proteome</keyword>
<evidence type="ECO:0000256" key="4">
    <source>
        <dbReference type="ARBA" id="ARBA00022636"/>
    </source>
</evidence>
<dbReference type="PANTHER" id="PTHR33121:SF73">
    <property type="entry name" value="CYCLIC DI-GMP PHOSPHODIESTERASE PDEN-RELATED"/>
    <property type="match status" value="1"/>
</dbReference>
<keyword evidence="3" id="KW-1003">Cell membrane</keyword>
<keyword evidence="4" id="KW-0973">c-di-GMP</keyword>
<dbReference type="OrthoDB" id="9813903at2"/>
<keyword evidence="6" id="KW-0378">Hydrolase</keyword>
<evidence type="ECO:0000256" key="8">
    <source>
        <dbReference type="ARBA" id="ARBA00023136"/>
    </source>
</evidence>
<evidence type="ECO:0000259" key="11">
    <source>
        <dbReference type="PROSITE" id="PS50883"/>
    </source>
</evidence>
<dbReference type="EMBL" id="FNYE01000050">
    <property type="protein sequence ID" value="SEK11088.1"/>
    <property type="molecule type" value="Genomic_DNA"/>
</dbReference>
<evidence type="ECO:0000256" key="10">
    <source>
        <dbReference type="SAM" id="Phobius"/>
    </source>
</evidence>
<keyword evidence="7 10" id="KW-1133">Transmembrane helix</keyword>
<dbReference type="InterPro" id="IPR035919">
    <property type="entry name" value="EAL_sf"/>
</dbReference>
<dbReference type="PANTHER" id="PTHR33121">
    <property type="entry name" value="CYCLIC DI-GMP PHOSPHODIESTERASE PDEF"/>
    <property type="match status" value="1"/>
</dbReference>
<feature type="transmembrane region" description="Helical" evidence="10">
    <location>
        <begin position="234"/>
        <end position="254"/>
    </location>
</feature>
<reference evidence="13" key="1">
    <citation type="submission" date="2016-10" db="EMBL/GenBank/DDBJ databases">
        <authorList>
            <person name="Varghese N."/>
            <person name="Submissions S."/>
        </authorList>
    </citation>
    <scope>NUCLEOTIDE SEQUENCE [LARGE SCALE GENOMIC DNA]</scope>
    <source>
        <strain evidence="13">LMG 26031</strain>
    </source>
</reference>
<protein>
    <recommendedName>
        <fullName evidence="2">cyclic-guanylate-specific phosphodiesterase</fullName>
        <ecNumber evidence="2">3.1.4.52</ecNumber>
    </recommendedName>
</protein>
<evidence type="ECO:0000256" key="3">
    <source>
        <dbReference type="ARBA" id="ARBA00022475"/>
    </source>
</evidence>
<feature type="non-terminal residue" evidence="12">
    <location>
        <position position="479"/>
    </location>
</feature>
<gene>
    <name evidence="12" type="ORF">SAMN05192539_105044</name>
</gene>
<evidence type="ECO:0000313" key="12">
    <source>
        <dbReference type="EMBL" id="SEK11088.1"/>
    </source>
</evidence>
<evidence type="ECO:0000256" key="7">
    <source>
        <dbReference type="ARBA" id="ARBA00022989"/>
    </source>
</evidence>
<dbReference type="InterPro" id="IPR024744">
    <property type="entry name" value="CSS-motif_dom"/>
</dbReference>
<name>A0A1H7EB29_9BURK</name>
<evidence type="ECO:0000256" key="1">
    <source>
        <dbReference type="ARBA" id="ARBA00004651"/>
    </source>
</evidence>
<feature type="domain" description="EAL" evidence="11">
    <location>
        <begin position="258"/>
        <end position="479"/>
    </location>
</feature>
<dbReference type="Pfam" id="PF12792">
    <property type="entry name" value="CSS-motif"/>
    <property type="match status" value="1"/>
</dbReference>
<keyword evidence="5 10" id="KW-0812">Transmembrane</keyword>
<comment type="subcellular location">
    <subcellularLocation>
        <location evidence="1">Cell membrane</location>
        <topology evidence="1">Multi-pass membrane protein</topology>
    </subcellularLocation>
</comment>
<dbReference type="PROSITE" id="PS50883">
    <property type="entry name" value="EAL"/>
    <property type="match status" value="1"/>
</dbReference>
<dbReference type="STRING" id="667676.SAMN05192539_105044"/>
<dbReference type="GO" id="GO:0005886">
    <property type="term" value="C:plasma membrane"/>
    <property type="evidence" value="ECO:0007669"/>
    <property type="project" value="UniProtKB-SubCell"/>
</dbReference>
<evidence type="ECO:0000256" key="6">
    <source>
        <dbReference type="ARBA" id="ARBA00022801"/>
    </source>
</evidence>
<evidence type="ECO:0000256" key="5">
    <source>
        <dbReference type="ARBA" id="ARBA00022692"/>
    </source>
</evidence>
<dbReference type="SUPFAM" id="SSF141868">
    <property type="entry name" value="EAL domain-like"/>
    <property type="match status" value="1"/>
</dbReference>
<keyword evidence="8 10" id="KW-0472">Membrane</keyword>
<feature type="transmembrane region" description="Helical" evidence="10">
    <location>
        <begin position="18"/>
        <end position="38"/>
    </location>
</feature>
<evidence type="ECO:0000256" key="2">
    <source>
        <dbReference type="ARBA" id="ARBA00012282"/>
    </source>
</evidence>
<dbReference type="EC" id="3.1.4.52" evidence="2"/>
<dbReference type="Proteomes" id="UP000198866">
    <property type="component" value="Unassembled WGS sequence"/>
</dbReference>
<dbReference type="InterPro" id="IPR050706">
    <property type="entry name" value="Cyclic-di-GMP_PDE-like"/>
</dbReference>
<dbReference type="InterPro" id="IPR001633">
    <property type="entry name" value="EAL_dom"/>
</dbReference>
<dbReference type="Gene3D" id="3.20.20.450">
    <property type="entry name" value="EAL domain"/>
    <property type="match status" value="1"/>
</dbReference>
<dbReference type="SMART" id="SM00052">
    <property type="entry name" value="EAL"/>
    <property type="match status" value="1"/>
</dbReference>
<organism evidence="12 13">
    <name type="scientific">Paraburkholderia diazotrophica</name>
    <dbReference type="NCBI Taxonomy" id="667676"/>
    <lineage>
        <taxon>Bacteria</taxon>
        <taxon>Pseudomonadati</taxon>
        <taxon>Pseudomonadota</taxon>
        <taxon>Betaproteobacteria</taxon>
        <taxon>Burkholderiales</taxon>
        <taxon>Burkholderiaceae</taxon>
        <taxon>Paraburkholderia</taxon>
    </lineage>
</organism>
<dbReference type="RefSeq" id="WP_090873537.1">
    <property type="nucleotide sequence ID" value="NZ_FNYE01000050.1"/>
</dbReference>
<dbReference type="CDD" id="cd01948">
    <property type="entry name" value="EAL"/>
    <property type="match status" value="1"/>
</dbReference>
<evidence type="ECO:0000313" key="13">
    <source>
        <dbReference type="Proteomes" id="UP000198866"/>
    </source>
</evidence>
<proteinExistence type="predicted"/>